<accession>A0A2R5EQZ2</accession>
<protein>
    <submittedName>
        <fullName evidence="1">Uncharacterized protein</fullName>
    </submittedName>
</protein>
<proteinExistence type="predicted"/>
<dbReference type="EMBL" id="BDQX01000193">
    <property type="protein sequence ID" value="GBG09100.1"/>
    <property type="molecule type" value="Genomic_DNA"/>
</dbReference>
<keyword evidence="2" id="KW-1185">Reference proteome</keyword>
<comment type="caution">
    <text evidence="1">The sequence shown here is derived from an EMBL/GenBank/DDBJ whole genome shotgun (WGS) entry which is preliminary data.</text>
</comment>
<organism evidence="1 2">
    <name type="scientific">Paenibacillus agaridevorans</name>
    <dbReference type="NCBI Taxonomy" id="171404"/>
    <lineage>
        <taxon>Bacteria</taxon>
        <taxon>Bacillati</taxon>
        <taxon>Bacillota</taxon>
        <taxon>Bacilli</taxon>
        <taxon>Bacillales</taxon>
        <taxon>Paenibacillaceae</taxon>
        <taxon>Paenibacillus</taxon>
    </lineage>
</organism>
<evidence type="ECO:0000313" key="2">
    <source>
        <dbReference type="Proteomes" id="UP000245202"/>
    </source>
</evidence>
<dbReference type="Proteomes" id="UP000245202">
    <property type="component" value="Unassembled WGS sequence"/>
</dbReference>
<sequence length="65" mass="7605">MRNDDIFNEIQFSSHINTAVKKLYIKLGVDVCEREFQKAGTVHASFDRRIQHAFDCLYKQQQQSG</sequence>
<dbReference type="AlphaFoldDB" id="A0A2R5EQZ2"/>
<reference evidence="1 2" key="1">
    <citation type="submission" date="2017-08" db="EMBL/GenBank/DDBJ databases">
        <title>Substantial Increase in Enzyme Production by Combined Drug-Resistance Mutations in Paenibacillus agaridevorans.</title>
        <authorList>
            <person name="Tanaka Y."/>
            <person name="Funane K."/>
            <person name="Hosaka T."/>
            <person name="Shiwa Y."/>
            <person name="Fujita N."/>
            <person name="Miyazaki T."/>
            <person name="Yoshikawa H."/>
            <person name="Murakami K."/>
            <person name="Kasahara K."/>
            <person name="Inaoka T."/>
            <person name="Hiraga Y."/>
            <person name="Ochi K."/>
        </authorList>
    </citation>
    <scope>NUCLEOTIDE SEQUENCE [LARGE SCALE GENOMIC DNA]</scope>
    <source>
        <strain evidence="1 2">T-3040</strain>
    </source>
</reference>
<evidence type="ECO:0000313" key="1">
    <source>
        <dbReference type="EMBL" id="GBG09100.1"/>
    </source>
</evidence>
<gene>
    <name evidence="1" type="ORF">PAT3040_03729</name>
</gene>
<name>A0A2R5EQZ2_9BACL</name>